<dbReference type="InterPro" id="IPR037278">
    <property type="entry name" value="ARFGAP/RecO"/>
</dbReference>
<comment type="caution">
    <text evidence="10">The sequence shown here is derived from an EMBL/GenBank/DDBJ whole genome shotgun (WGS) entry which is preliminary data.</text>
</comment>
<evidence type="ECO:0000256" key="6">
    <source>
        <dbReference type="ARBA" id="ARBA00023204"/>
    </source>
</evidence>
<evidence type="ECO:0000256" key="1">
    <source>
        <dbReference type="ARBA" id="ARBA00003065"/>
    </source>
</evidence>
<evidence type="ECO:0000313" key="10">
    <source>
        <dbReference type="EMBL" id="OAI13716.1"/>
    </source>
</evidence>
<comment type="similarity">
    <text evidence="2 8">Belongs to the RecO family.</text>
</comment>
<dbReference type="InterPro" id="IPR012340">
    <property type="entry name" value="NA-bd_OB-fold"/>
</dbReference>
<keyword evidence="4 8" id="KW-0227">DNA damage</keyword>
<evidence type="ECO:0000256" key="7">
    <source>
        <dbReference type="ARBA" id="ARBA00033409"/>
    </source>
</evidence>
<evidence type="ECO:0000256" key="4">
    <source>
        <dbReference type="ARBA" id="ARBA00022763"/>
    </source>
</evidence>
<evidence type="ECO:0000256" key="5">
    <source>
        <dbReference type="ARBA" id="ARBA00023172"/>
    </source>
</evidence>
<dbReference type="GO" id="GO:0006310">
    <property type="term" value="P:DNA recombination"/>
    <property type="evidence" value="ECO:0007669"/>
    <property type="project" value="UniProtKB-UniRule"/>
</dbReference>
<dbReference type="EMBL" id="LUUJ01000096">
    <property type="protein sequence ID" value="OAI13716.1"/>
    <property type="molecule type" value="Genomic_DNA"/>
</dbReference>
<dbReference type="Pfam" id="PF02565">
    <property type="entry name" value="RecO_C"/>
    <property type="match status" value="1"/>
</dbReference>
<protein>
    <recommendedName>
        <fullName evidence="3 8">DNA repair protein RecO</fullName>
    </recommendedName>
    <alternativeName>
        <fullName evidence="7 8">Recombination protein O</fullName>
    </alternativeName>
</protein>
<dbReference type="InterPro" id="IPR022572">
    <property type="entry name" value="DNA_rep/recomb_RecO_N"/>
</dbReference>
<reference evidence="10 11" key="1">
    <citation type="submission" date="2016-03" db="EMBL/GenBank/DDBJ databases">
        <authorList>
            <person name="Ploux O."/>
        </authorList>
    </citation>
    <scope>NUCLEOTIDE SEQUENCE [LARGE SCALE GENOMIC DNA]</scope>
    <source>
        <strain evidence="10 11">R-45378</strain>
    </source>
</reference>
<dbReference type="InterPro" id="IPR042242">
    <property type="entry name" value="RecO_C"/>
</dbReference>
<dbReference type="AlphaFoldDB" id="A0A177N6T4"/>
<dbReference type="Gene3D" id="2.40.50.140">
    <property type="entry name" value="Nucleic acid-binding proteins"/>
    <property type="match status" value="1"/>
</dbReference>
<dbReference type="SUPFAM" id="SSF50249">
    <property type="entry name" value="Nucleic acid-binding proteins"/>
    <property type="match status" value="1"/>
</dbReference>
<evidence type="ECO:0000256" key="8">
    <source>
        <dbReference type="HAMAP-Rule" id="MF_00201"/>
    </source>
</evidence>
<keyword evidence="6 8" id="KW-0234">DNA repair</keyword>
<evidence type="ECO:0000256" key="3">
    <source>
        <dbReference type="ARBA" id="ARBA00021310"/>
    </source>
</evidence>
<proteinExistence type="inferred from homology"/>
<evidence type="ECO:0000313" key="11">
    <source>
        <dbReference type="Proteomes" id="UP000077857"/>
    </source>
</evidence>
<dbReference type="OrthoDB" id="9804792at2"/>
<dbReference type="GO" id="GO:0006302">
    <property type="term" value="P:double-strand break repair"/>
    <property type="evidence" value="ECO:0007669"/>
    <property type="project" value="TreeGrafter"/>
</dbReference>
<feature type="domain" description="DNA replication/recombination mediator RecO N-terminal" evidence="9">
    <location>
        <begin position="8"/>
        <end position="82"/>
    </location>
</feature>
<evidence type="ECO:0000256" key="2">
    <source>
        <dbReference type="ARBA" id="ARBA00007452"/>
    </source>
</evidence>
<dbReference type="HAMAP" id="MF_00201">
    <property type="entry name" value="RecO"/>
    <property type="match status" value="1"/>
</dbReference>
<dbReference type="PANTHER" id="PTHR33991:SF1">
    <property type="entry name" value="DNA REPAIR PROTEIN RECO"/>
    <property type="match status" value="1"/>
</dbReference>
<organism evidence="10 11">
    <name type="scientific">Methylomonas koyamae</name>
    <dbReference type="NCBI Taxonomy" id="702114"/>
    <lineage>
        <taxon>Bacteria</taxon>
        <taxon>Pseudomonadati</taxon>
        <taxon>Pseudomonadota</taxon>
        <taxon>Gammaproteobacteria</taxon>
        <taxon>Methylococcales</taxon>
        <taxon>Methylococcaceae</taxon>
        <taxon>Methylomonas</taxon>
    </lineage>
</organism>
<keyword evidence="5 8" id="KW-0233">DNA recombination</keyword>
<dbReference type="InterPro" id="IPR003717">
    <property type="entry name" value="RecO"/>
</dbReference>
<comment type="function">
    <text evidence="1 8">Involved in DNA repair and RecF pathway recombination.</text>
</comment>
<dbReference type="SUPFAM" id="SSF57863">
    <property type="entry name" value="ArfGap/RecO-like zinc finger"/>
    <property type="match status" value="1"/>
</dbReference>
<dbReference type="Proteomes" id="UP000077857">
    <property type="component" value="Unassembled WGS sequence"/>
</dbReference>
<evidence type="ECO:0000259" key="9">
    <source>
        <dbReference type="Pfam" id="PF11967"/>
    </source>
</evidence>
<dbReference type="PANTHER" id="PTHR33991">
    <property type="entry name" value="DNA REPAIR PROTEIN RECO"/>
    <property type="match status" value="1"/>
</dbReference>
<dbReference type="GO" id="GO:0043590">
    <property type="term" value="C:bacterial nucleoid"/>
    <property type="evidence" value="ECO:0007669"/>
    <property type="project" value="TreeGrafter"/>
</dbReference>
<dbReference type="Gene3D" id="1.20.1440.120">
    <property type="entry name" value="Recombination protein O, C-terminal domain"/>
    <property type="match status" value="1"/>
</dbReference>
<dbReference type="RefSeq" id="WP_064041357.1">
    <property type="nucleotide sequence ID" value="NZ_LUUJ01000096.1"/>
</dbReference>
<gene>
    <name evidence="8" type="primary">recO</name>
    <name evidence="10" type="ORF">A1507_16660</name>
</gene>
<dbReference type="NCBIfam" id="TIGR00613">
    <property type="entry name" value="reco"/>
    <property type="match status" value="1"/>
</dbReference>
<sequence length="233" mass="25656">MDGDAVYLQPAFVLQHRPYRETSVLLDVLTRDFGLVPILAKGVRKPKSKTAGLLMPFSALKLSYVGKHELKILADAEYVDSYPLQSLALYCGFYVNELVGIFVHKADPQPGIFALYIRCLHELSAAQNIEQTLRYFELDLLQEAGYAVDLAYDADGEPIAAGRRYNFVADYGIKQADGGAVGGDTLALLAGRSELPAPALAEAKALLRKMLDVHLQGRHLRSRAVLAKIIKRL</sequence>
<dbReference type="Pfam" id="PF11967">
    <property type="entry name" value="RecO_N"/>
    <property type="match status" value="1"/>
</dbReference>
<name>A0A177N6T4_9GAMM</name>
<accession>A0A177N6T4</accession>